<dbReference type="Proteomes" id="UP000182034">
    <property type="component" value="Unassembled WGS sequence"/>
</dbReference>
<keyword evidence="2" id="KW-1185">Reference proteome</keyword>
<evidence type="ECO:0000313" key="1">
    <source>
        <dbReference type="EMBL" id="SFZ97143.1"/>
    </source>
</evidence>
<sequence>MKNEFIFGTTQNEKELKEKLSLLAPSDFLSANSIMDFERFKKVDIDWLDICEINKFDENINDIIPTTLKAVKTYFYRYWDLKKFGFIDWDEDNFDNLTLNVKDSSGNFQLKNIYWSALDISYLTYNDLAKDEFNLVDAKNILCLKHKNANERIYAFFDKKNKPLSIIDLLPVIDDTTTIETLWKKIFDKAVSIKLVILNKSILTEKPERERLSKTFSRKEILNREVYYFREEYKRLDTELEFINKVINAIDTKPDANNQTKLDELIKNYSDNLSDEQLSFVYLGYFNLKNKSFEIQNKIDDLCKRVEKLGFYICLADTQVLIIGNKTFNNAKKGNIYQSRTTHYEWTTVETRTRPKYNASSGLLGSALGSMAGGVVGGILGASLGNGLETYEVVIPHSGDFFDPIEIRYTDPLIDLEESLTAKNKNIKIFRLKKSNAGFITDEGLLLSEILKKCENDEDFRINCVVIIPKYDFILSDKKYPTGAFIFYNPLPSIIPSNFPVISIRERLSYRIAWKGAELGQMAASINLAPGETRQITLSSSFTQNTNNTYSSKTTSDVSLSNSFDLSTEFQNEASREMSKTDSFEAEVSGSYGGFVSGGASGSTTTNLKTFSREMSKIAKKTSSNLNKKFTSEINQTSSMSISVEEKNSRSSTISNINQGSTLNLFIYQINNRFSSGLFLDDLEFSIKSNREIISQSGIYEDFNVSFQKIEDLLDFLYKELCDILNKKIDEERKYIIFNKICNSINEVLSIDYLEKKYDSHETDLTKKTSNILSLSNKINDFIDDSNFLDILKRIELRKKNKYDKDSKTIKEEEIQDKVELENRIRKLKGILLSKEIQDTNLLKDEMFTINSGAFYIDSMIGLNPATEPYADKMRVLEQERVKSVIENQKAINKEIKTKTKLLEKDIPFVTKISNIIFEQNENHHKYCGYTLLHISTKINKKVGFLKLFDSINDNKWRLFLQNYLIQEVKVVTSKDGYFIKVFWENNLPEINILEKDLLLINKKLELKFISDE</sequence>
<organism evidence="1 2">
    <name type="scientific">Chryseobacterium limigenitum</name>
    <dbReference type="NCBI Taxonomy" id="1612149"/>
    <lineage>
        <taxon>Bacteria</taxon>
        <taxon>Pseudomonadati</taxon>
        <taxon>Bacteroidota</taxon>
        <taxon>Flavobacteriia</taxon>
        <taxon>Flavobacteriales</taxon>
        <taxon>Weeksellaceae</taxon>
        <taxon>Chryseobacterium group</taxon>
        <taxon>Chryseobacterium</taxon>
    </lineage>
</organism>
<reference evidence="2" key="1">
    <citation type="submission" date="2016-10" db="EMBL/GenBank/DDBJ databases">
        <authorList>
            <person name="Varghese N."/>
            <person name="Submissions S."/>
        </authorList>
    </citation>
    <scope>NUCLEOTIDE SEQUENCE [LARGE SCALE GENOMIC DNA]</scope>
    <source>
        <strain evidence="2">SUR2</strain>
    </source>
</reference>
<protein>
    <submittedName>
        <fullName evidence="1">Uncharacterized protein</fullName>
    </submittedName>
</protein>
<dbReference type="AlphaFoldDB" id="A0A1K2IXQ7"/>
<dbReference type="EMBL" id="FPKW01000046">
    <property type="protein sequence ID" value="SFZ97143.1"/>
    <property type="molecule type" value="Genomic_DNA"/>
</dbReference>
<name>A0A1K2IXQ7_9FLAO</name>
<gene>
    <name evidence="1" type="ORF">SAMN05216324_1465</name>
</gene>
<evidence type="ECO:0000313" key="2">
    <source>
        <dbReference type="Proteomes" id="UP000182034"/>
    </source>
</evidence>
<proteinExistence type="predicted"/>
<accession>A0A1K2IXQ7</accession>
<dbReference type="RefSeq" id="WP_072412979.1">
    <property type="nucleotide sequence ID" value="NZ_FPKW01000046.1"/>
</dbReference>
<dbReference type="OrthoDB" id="7366028at2"/>